<proteinExistence type="predicted"/>
<protein>
    <submittedName>
        <fullName evidence="2">Uncharacterized protein</fullName>
    </submittedName>
</protein>
<feature type="transmembrane region" description="Helical" evidence="1">
    <location>
        <begin position="68"/>
        <end position="89"/>
    </location>
</feature>
<organism evidence="2 3">
    <name type="scientific">Candidatus Doudnabacteria bacterium RIFCSPHIGHO2_01_FULL_41_86</name>
    <dbReference type="NCBI Taxonomy" id="1817821"/>
    <lineage>
        <taxon>Bacteria</taxon>
        <taxon>Candidatus Doudnaibacteriota</taxon>
    </lineage>
</organism>
<accession>A0A1F5N8X9</accession>
<feature type="transmembrane region" description="Helical" evidence="1">
    <location>
        <begin position="6"/>
        <end position="26"/>
    </location>
</feature>
<evidence type="ECO:0000313" key="2">
    <source>
        <dbReference type="EMBL" id="OGE74054.1"/>
    </source>
</evidence>
<dbReference type="EMBL" id="MFEH01000002">
    <property type="protein sequence ID" value="OGE74054.1"/>
    <property type="molecule type" value="Genomic_DNA"/>
</dbReference>
<gene>
    <name evidence="2" type="ORF">A2717_00785</name>
</gene>
<dbReference type="AlphaFoldDB" id="A0A1F5N8X9"/>
<reference evidence="2 3" key="1">
    <citation type="journal article" date="2016" name="Nat. Commun.">
        <title>Thousands of microbial genomes shed light on interconnected biogeochemical processes in an aquifer system.</title>
        <authorList>
            <person name="Anantharaman K."/>
            <person name="Brown C.T."/>
            <person name="Hug L.A."/>
            <person name="Sharon I."/>
            <person name="Castelle C.J."/>
            <person name="Probst A.J."/>
            <person name="Thomas B.C."/>
            <person name="Singh A."/>
            <person name="Wilkins M.J."/>
            <person name="Karaoz U."/>
            <person name="Brodie E.L."/>
            <person name="Williams K.H."/>
            <person name="Hubbard S.S."/>
            <person name="Banfield J.F."/>
        </authorList>
    </citation>
    <scope>NUCLEOTIDE SEQUENCE [LARGE SCALE GENOMIC DNA]</scope>
</reference>
<evidence type="ECO:0000313" key="3">
    <source>
        <dbReference type="Proteomes" id="UP000177610"/>
    </source>
</evidence>
<dbReference type="Proteomes" id="UP000177610">
    <property type="component" value="Unassembled WGS sequence"/>
</dbReference>
<keyword evidence="1" id="KW-0472">Membrane</keyword>
<name>A0A1F5N8X9_9BACT</name>
<comment type="caution">
    <text evidence="2">The sequence shown here is derived from an EMBL/GenBank/DDBJ whole genome shotgun (WGS) entry which is preliminary data.</text>
</comment>
<feature type="transmembrane region" description="Helical" evidence="1">
    <location>
        <begin position="38"/>
        <end position="62"/>
    </location>
</feature>
<keyword evidence="1" id="KW-1133">Transmembrane helix</keyword>
<sequence>METFVRWGLVTIGLVVNGILSSAHENRKKLDQNKARKLFALFCLEAHATFILIWHTIFVYHWRWSSTIGWSLFILLTFVGVINCARVIIRGEKNSSETKSRQVVIATEEEAKASSQKSI</sequence>
<keyword evidence="1" id="KW-0812">Transmembrane</keyword>
<evidence type="ECO:0000256" key="1">
    <source>
        <dbReference type="SAM" id="Phobius"/>
    </source>
</evidence>